<evidence type="ECO:0000313" key="12">
    <source>
        <dbReference type="Proteomes" id="UP001228044"/>
    </source>
</evidence>
<evidence type="ECO:0000256" key="6">
    <source>
        <dbReference type="ARBA" id="ARBA00023237"/>
    </source>
</evidence>
<name>A0ABT8DZY8_9BURK</name>
<gene>
    <name evidence="11" type="ORF">QWJ38_22715</name>
</gene>
<dbReference type="NCBIfam" id="TIGR01782">
    <property type="entry name" value="TonB-Xanth-Caul"/>
    <property type="match status" value="1"/>
</dbReference>
<dbReference type="Proteomes" id="UP001228044">
    <property type="component" value="Unassembled WGS sequence"/>
</dbReference>
<evidence type="ECO:0000256" key="1">
    <source>
        <dbReference type="ARBA" id="ARBA00004442"/>
    </source>
</evidence>
<organism evidence="11 12">
    <name type="scientific">Roseateles violae</name>
    <dbReference type="NCBI Taxonomy" id="3058042"/>
    <lineage>
        <taxon>Bacteria</taxon>
        <taxon>Pseudomonadati</taxon>
        <taxon>Pseudomonadota</taxon>
        <taxon>Betaproteobacteria</taxon>
        <taxon>Burkholderiales</taxon>
        <taxon>Sphaerotilaceae</taxon>
        <taxon>Roseateles</taxon>
    </lineage>
</organism>
<keyword evidence="5 7" id="KW-0472">Membrane</keyword>
<comment type="similarity">
    <text evidence="2 7">Belongs to the TonB-dependent receptor family.</text>
</comment>
<proteinExistence type="inferred from homology"/>
<evidence type="ECO:0000256" key="2">
    <source>
        <dbReference type="ARBA" id="ARBA00009810"/>
    </source>
</evidence>
<evidence type="ECO:0000259" key="10">
    <source>
        <dbReference type="Pfam" id="PF07715"/>
    </source>
</evidence>
<dbReference type="Gene3D" id="2.40.170.20">
    <property type="entry name" value="TonB-dependent receptor, beta-barrel domain"/>
    <property type="match status" value="1"/>
</dbReference>
<evidence type="ECO:0000256" key="5">
    <source>
        <dbReference type="ARBA" id="ARBA00023136"/>
    </source>
</evidence>
<feature type="domain" description="TonB-dependent receptor plug" evidence="10">
    <location>
        <begin position="64"/>
        <end position="179"/>
    </location>
</feature>
<sequence length="949" mass="102152">MKFHRTPVAAALSTALSAGLLGAALNARAADEPTAPPKAEEKAKLEQVVVTGIRASIAKSLDTKRNADTNVEVVSAEDVGKLPDKNIADALSRLPGVNVQFGGALAMDEAERVSIRGTSPNLNLVTVNSHSLSSGDWHVGDQQSSVRSVGFGMMPSQLIGQSIVYKTQRADLTEGGISGSIDIITRRPLDFQKSLSGEIAVGAVYADLPDKIDPQLSGLIAWKSADNTFGVLLQAFKEDRSLRRDGEETFSYGVISAAQAAASGNPELAGKRMPGSLNLAMFEGKRERAGGFGAVQFKPNRVVELNASAFKAELQADNYNSSAYAVPTNLVANGWLIRNPVIDGNTIVKADLVRPANSTASVGGMQFDHNLRQGAKSETSFYDLDLKVNANDELSLRARYGYTAGRGATNSQPSLTFGLVNPNLSYKINQSNPTDFALTNSATGQAIDLSQVSSFVQLIPSGARADSRDSENYLHLDAEYQVRNSWLSAVKWGVRGSKHTRLYEVTAPRWKAQDEPGFAGFGPTIIGLAQTPGAIVTPGDVPVPATLYPSDWASGLDGNFPRNPFRFDPAQIQGFVDKYYYLDPVQGRNWAGGYRVDESNQAIYLMGDFELSDKVSGNAGLRMVKTTVDSLSYQALTSGTGPGQCVPLQPCNVPGAIVGSRFATYIPQQVSTSHTAALPSLNMAWQLRSDLLARGSLSRSMGRPNYNELAGAVSLNNALLTGTSGNPRLKPVTSNNVDATLQWYFAPRALASVGVFAQHLHDYVKAGTSVVEYFNTSTNAMSPYVVSSRRGVKAQLKGAEGALELPIGGGFGVNVNGTYVDSKDADGVEMLGTSKWTYNLRGYYEDDRFSASLAWNYRSDYSTGFVGNGTNVPLMTNGVITQYNGLRYYDGYGSLALSLGFKITKDISVTFDGNNLLNPLRHTYDLSENAPGYWHESGRQYYLNLHMKF</sequence>
<feature type="signal peptide" evidence="8">
    <location>
        <begin position="1"/>
        <end position="29"/>
    </location>
</feature>
<dbReference type="Pfam" id="PF00593">
    <property type="entry name" value="TonB_dep_Rec_b-barrel"/>
    <property type="match status" value="1"/>
</dbReference>
<evidence type="ECO:0000256" key="4">
    <source>
        <dbReference type="ARBA" id="ARBA00023077"/>
    </source>
</evidence>
<dbReference type="EMBL" id="JAUHHC010000007">
    <property type="protein sequence ID" value="MDN3923110.1"/>
    <property type="molecule type" value="Genomic_DNA"/>
</dbReference>
<keyword evidence="3 8" id="KW-0732">Signal</keyword>
<feature type="domain" description="TonB-dependent receptor-like beta-barrel" evidence="9">
    <location>
        <begin position="434"/>
        <end position="916"/>
    </location>
</feature>
<comment type="subcellular location">
    <subcellularLocation>
        <location evidence="1 7">Cell outer membrane</location>
    </subcellularLocation>
</comment>
<dbReference type="InterPro" id="IPR000531">
    <property type="entry name" value="Beta-barrel_TonB"/>
</dbReference>
<accession>A0ABT8DZY8</accession>
<evidence type="ECO:0000259" key="9">
    <source>
        <dbReference type="Pfam" id="PF00593"/>
    </source>
</evidence>
<keyword evidence="11" id="KW-0675">Receptor</keyword>
<dbReference type="RefSeq" id="WP_290361420.1">
    <property type="nucleotide sequence ID" value="NZ_JAUHHC010000007.1"/>
</dbReference>
<dbReference type="SUPFAM" id="SSF56935">
    <property type="entry name" value="Porins"/>
    <property type="match status" value="1"/>
</dbReference>
<dbReference type="PROSITE" id="PS01156">
    <property type="entry name" value="TONB_DEPENDENT_REC_2"/>
    <property type="match status" value="1"/>
</dbReference>
<feature type="chain" id="PRO_5047296032" evidence="8">
    <location>
        <begin position="30"/>
        <end position="949"/>
    </location>
</feature>
<dbReference type="InterPro" id="IPR010917">
    <property type="entry name" value="TonB_rcpt_CS"/>
</dbReference>
<protein>
    <submittedName>
        <fullName evidence="11">TonB-dependent receptor</fullName>
    </submittedName>
</protein>
<comment type="caution">
    <text evidence="11">The sequence shown here is derived from an EMBL/GenBank/DDBJ whole genome shotgun (WGS) entry which is preliminary data.</text>
</comment>
<dbReference type="InterPro" id="IPR036942">
    <property type="entry name" value="Beta-barrel_TonB_sf"/>
</dbReference>
<keyword evidence="4 7" id="KW-0798">TonB box</keyword>
<evidence type="ECO:0000256" key="3">
    <source>
        <dbReference type="ARBA" id="ARBA00022729"/>
    </source>
</evidence>
<dbReference type="PANTHER" id="PTHR40980">
    <property type="entry name" value="PLUG DOMAIN-CONTAINING PROTEIN"/>
    <property type="match status" value="1"/>
</dbReference>
<dbReference type="InterPro" id="IPR012910">
    <property type="entry name" value="Plug_dom"/>
</dbReference>
<keyword evidence="6" id="KW-0998">Cell outer membrane</keyword>
<dbReference type="InterPro" id="IPR010104">
    <property type="entry name" value="TonB_rcpt_bac"/>
</dbReference>
<evidence type="ECO:0000256" key="8">
    <source>
        <dbReference type="SAM" id="SignalP"/>
    </source>
</evidence>
<dbReference type="Pfam" id="PF07715">
    <property type="entry name" value="Plug"/>
    <property type="match status" value="1"/>
</dbReference>
<evidence type="ECO:0000256" key="7">
    <source>
        <dbReference type="RuleBase" id="RU003357"/>
    </source>
</evidence>
<evidence type="ECO:0000313" key="11">
    <source>
        <dbReference type="EMBL" id="MDN3923110.1"/>
    </source>
</evidence>
<dbReference type="Gene3D" id="2.170.130.10">
    <property type="entry name" value="TonB-dependent receptor, plug domain"/>
    <property type="match status" value="1"/>
</dbReference>
<dbReference type="PANTHER" id="PTHR40980:SF3">
    <property type="entry name" value="TONB-DEPENDENT RECEPTOR-LIKE BETA-BARREL DOMAIN-CONTAINING PROTEIN"/>
    <property type="match status" value="1"/>
</dbReference>
<reference evidence="11 12" key="1">
    <citation type="submission" date="2023-06" db="EMBL/GenBank/DDBJ databases">
        <title>Pelomonas sp. PFR6 16S ribosomal RNA gene Genome sequencing and assembly.</title>
        <authorList>
            <person name="Woo H."/>
        </authorList>
    </citation>
    <scope>NUCLEOTIDE SEQUENCE [LARGE SCALE GENOMIC DNA]</scope>
    <source>
        <strain evidence="11 12">PFR6</strain>
    </source>
</reference>
<dbReference type="InterPro" id="IPR037066">
    <property type="entry name" value="Plug_dom_sf"/>
</dbReference>
<keyword evidence="12" id="KW-1185">Reference proteome</keyword>